<dbReference type="GO" id="GO:0045259">
    <property type="term" value="C:proton-transporting ATP synthase complex"/>
    <property type="evidence" value="ECO:0007669"/>
    <property type="project" value="UniProtKB-KW"/>
</dbReference>
<keyword evidence="5 8" id="KW-0472">Membrane</keyword>
<dbReference type="HAMAP" id="MF_01416">
    <property type="entry name" value="ATP_synth_delta_bact"/>
    <property type="match status" value="1"/>
</dbReference>
<dbReference type="Gene3D" id="1.10.520.20">
    <property type="entry name" value="N-terminal domain of the delta subunit of the F1F0-ATP synthase"/>
    <property type="match status" value="1"/>
</dbReference>
<dbReference type="Proteomes" id="UP000585665">
    <property type="component" value="Unassembled WGS sequence"/>
</dbReference>
<keyword evidence="3 8" id="KW-0375">Hydrogen ion transport</keyword>
<keyword evidence="7 8" id="KW-0066">ATP synthesis</keyword>
<comment type="caution">
    <text evidence="9">The sequence shown here is derived from an EMBL/GenBank/DDBJ whole genome shotgun (WGS) entry which is preliminary data.</text>
</comment>
<dbReference type="PRINTS" id="PR00125">
    <property type="entry name" value="ATPASEDELTA"/>
</dbReference>
<evidence type="ECO:0000256" key="5">
    <source>
        <dbReference type="ARBA" id="ARBA00023136"/>
    </source>
</evidence>
<dbReference type="NCBIfam" id="TIGR01145">
    <property type="entry name" value="ATP_synt_delta"/>
    <property type="match status" value="1"/>
</dbReference>
<comment type="function">
    <text evidence="8">F(1)F(0) ATP synthase produces ATP from ADP in the presence of a proton or sodium gradient. F-type ATPases consist of two structural domains, F(1) containing the extramembraneous catalytic core and F(0) containing the membrane proton channel, linked together by a central stalk and a peripheral stalk. During catalysis, ATP synthesis in the catalytic domain of F(1) is coupled via a rotary mechanism of the central stalk subunits to proton translocation.</text>
</comment>
<evidence type="ECO:0000256" key="8">
    <source>
        <dbReference type="HAMAP-Rule" id="MF_01416"/>
    </source>
</evidence>
<evidence type="ECO:0000256" key="2">
    <source>
        <dbReference type="ARBA" id="ARBA00022448"/>
    </source>
</evidence>
<dbReference type="Pfam" id="PF00213">
    <property type="entry name" value="OSCP"/>
    <property type="match status" value="1"/>
</dbReference>
<organism evidence="9 10">
    <name type="scientific">Ameyamaea chiangmaiensis</name>
    <dbReference type="NCBI Taxonomy" id="442969"/>
    <lineage>
        <taxon>Bacteria</taxon>
        <taxon>Pseudomonadati</taxon>
        <taxon>Pseudomonadota</taxon>
        <taxon>Alphaproteobacteria</taxon>
        <taxon>Acetobacterales</taxon>
        <taxon>Acetobacteraceae</taxon>
        <taxon>Ameyamaea</taxon>
    </lineage>
</organism>
<dbReference type="EMBL" id="JABXXR010000077">
    <property type="protein sequence ID" value="NVN40955.1"/>
    <property type="molecule type" value="Genomic_DNA"/>
</dbReference>
<evidence type="ECO:0000256" key="4">
    <source>
        <dbReference type="ARBA" id="ARBA00023065"/>
    </source>
</evidence>
<sequence length="204" mass="21739">MTQDGKNRTLGADATTTGMNAAAGVPHGMAARYAIALYDLAADRHALDEVLAQVQALQGLIDGSKDLRAFLSDRTIAPTDAAKAMQTILEREGFGELVRNFVGVVAANRRLSRLHAILAAFFAVVSARRGEITADVATAQPLTDVQRIQLRARLADAGYSQVAIHERVDESLLGGLVVSIGARRYDTSLKGRLTRLNNAMKGAA</sequence>
<evidence type="ECO:0000256" key="3">
    <source>
        <dbReference type="ARBA" id="ARBA00022781"/>
    </source>
</evidence>
<evidence type="ECO:0000313" key="9">
    <source>
        <dbReference type="EMBL" id="NVN40955.1"/>
    </source>
</evidence>
<evidence type="ECO:0000313" key="10">
    <source>
        <dbReference type="Proteomes" id="UP000585665"/>
    </source>
</evidence>
<dbReference type="InterPro" id="IPR026015">
    <property type="entry name" value="ATP_synth_OSCP/delta_N_sf"/>
</dbReference>
<evidence type="ECO:0000256" key="6">
    <source>
        <dbReference type="ARBA" id="ARBA00023196"/>
    </source>
</evidence>
<dbReference type="GO" id="GO:0005886">
    <property type="term" value="C:plasma membrane"/>
    <property type="evidence" value="ECO:0007669"/>
    <property type="project" value="UniProtKB-SubCell"/>
</dbReference>
<evidence type="ECO:0000256" key="1">
    <source>
        <dbReference type="ARBA" id="ARBA00004370"/>
    </source>
</evidence>
<dbReference type="PANTHER" id="PTHR11910">
    <property type="entry name" value="ATP SYNTHASE DELTA CHAIN"/>
    <property type="match status" value="1"/>
</dbReference>
<gene>
    <name evidence="8" type="primary">atpH</name>
    <name evidence="9" type="ORF">HUK82_10320</name>
</gene>
<dbReference type="RefSeq" id="WP_176613881.1">
    <property type="nucleotide sequence ID" value="NZ_JABXXR010000077.1"/>
</dbReference>
<comment type="similarity">
    <text evidence="8">Belongs to the ATPase delta chain family.</text>
</comment>
<keyword evidence="10" id="KW-1185">Reference proteome</keyword>
<reference evidence="9 10" key="1">
    <citation type="submission" date="2020-06" db="EMBL/GenBank/DDBJ databases">
        <title>Description of novel acetic acid bacteria.</title>
        <authorList>
            <person name="Sombolestani A."/>
        </authorList>
    </citation>
    <scope>NUCLEOTIDE SEQUENCE [LARGE SCALE GENOMIC DNA]</scope>
    <source>
        <strain evidence="9 10">LMG 27010</strain>
    </source>
</reference>
<accession>A0A850P8L4</accession>
<comment type="function">
    <text evidence="8">This protein is part of the stalk that links CF(0) to CF(1). It either transmits conformational changes from CF(0) to CF(1) or is implicated in proton conduction.</text>
</comment>
<keyword evidence="2 8" id="KW-0813">Transport</keyword>
<keyword evidence="8" id="KW-1003">Cell membrane</keyword>
<dbReference type="AlphaFoldDB" id="A0A850P8L4"/>
<comment type="subcellular location">
    <subcellularLocation>
        <location evidence="8">Cell membrane</location>
        <topology evidence="8">Peripheral membrane protein</topology>
    </subcellularLocation>
    <subcellularLocation>
        <location evidence="1">Membrane</location>
    </subcellularLocation>
</comment>
<name>A0A850P8L4_9PROT</name>
<dbReference type="NCBIfam" id="NF004406">
    <property type="entry name" value="PRK05758.3-2"/>
    <property type="match status" value="1"/>
</dbReference>
<keyword evidence="6 8" id="KW-0139">CF(1)</keyword>
<dbReference type="SUPFAM" id="SSF47928">
    <property type="entry name" value="N-terminal domain of the delta subunit of the F1F0-ATP synthase"/>
    <property type="match status" value="1"/>
</dbReference>
<protein>
    <recommendedName>
        <fullName evidence="8">ATP synthase subunit delta</fullName>
    </recommendedName>
    <alternativeName>
        <fullName evidence="8">ATP synthase F(1) sector subunit delta</fullName>
    </alternativeName>
    <alternativeName>
        <fullName evidence="8">F-type ATPase subunit delta</fullName>
        <shortName evidence="8">F-ATPase subunit delta</shortName>
    </alternativeName>
</protein>
<dbReference type="GO" id="GO:0046933">
    <property type="term" value="F:proton-transporting ATP synthase activity, rotational mechanism"/>
    <property type="evidence" value="ECO:0007669"/>
    <property type="project" value="UniProtKB-UniRule"/>
</dbReference>
<proteinExistence type="inferred from homology"/>
<evidence type="ECO:0000256" key="7">
    <source>
        <dbReference type="ARBA" id="ARBA00023310"/>
    </source>
</evidence>
<dbReference type="InterPro" id="IPR000711">
    <property type="entry name" value="ATPase_OSCP/dsu"/>
</dbReference>
<keyword evidence="4 8" id="KW-0406">Ion transport</keyword>